<dbReference type="VEuPathDB" id="TriTrypDB:LPMP_201730"/>
<protein>
    <submittedName>
        <fullName evidence="1">Uncharacterized protein</fullName>
    </submittedName>
</protein>
<dbReference type="AlphaFoldDB" id="A0A088RNN8"/>
<organism evidence="1 2">
    <name type="scientific">Leishmania panamensis</name>
    <dbReference type="NCBI Taxonomy" id="5679"/>
    <lineage>
        <taxon>Eukaryota</taxon>
        <taxon>Discoba</taxon>
        <taxon>Euglenozoa</taxon>
        <taxon>Kinetoplastea</taxon>
        <taxon>Metakinetoplastina</taxon>
        <taxon>Trypanosomatida</taxon>
        <taxon>Trypanosomatidae</taxon>
        <taxon>Leishmaniinae</taxon>
        <taxon>Leishmania</taxon>
        <taxon>Leishmania guyanensis species complex</taxon>
    </lineage>
</organism>
<dbReference type="KEGG" id="lpan:LPMP_201730"/>
<dbReference type="GeneID" id="22574382"/>
<reference evidence="1 2" key="1">
    <citation type="journal article" date="2015" name="Sci. Rep.">
        <title>The genome of Leishmania panamensis: insights into genomics of the L. (Viannia) subgenus.</title>
        <authorList>
            <person name="Llanes A."/>
            <person name="Restrepo C.M."/>
            <person name="Vecchio G.D."/>
            <person name="Anguizola F.J."/>
            <person name="Lleonart R."/>
        </authorList>
    </citation>
    <scope>NUCLEOTIDE SEQUENCE [LARGE SCALE GENOMIC DNA]</scope>
    <source>
        <strain evidence="1 2">MHOM/PA/94/PSC-1</strain>
    </source>
</reference>
<evidence type="ECO:0000313" key="2">
    <source>
        <dbReference type="Proteomes" id="UP000063063"/>
    </source>
</evidence>
<name>A0A088RNN8_LEIPA</name>
<keyword evidence="2" id="KW-1185">Reference proteome</keyword>
<sequence>MSDTLLAPSRAKVHHKCAVYLGSSTFVELDDDPSTITLEDLCEAFGTPWESGMHVRHRATGRVVATLPFEPMPSLDDVSDVTIKAEVIAATAGTGDTTLPTFSGNAEEEDADAAEEGETTYAVIYDLVTPTAPGDGEDSELAAAVAAAGLSENLSADADGAPSIGETMRQLVELGAAELLTAQPLSVSQARREYNPPDAPGLLRRIVYPASQYSPYRLDRDPLSEDKLSLCQSSAVATGAASGSSPLTCAGSHALPMHDLGEGGPYTSYLDSYSLTCPIAMSFVESPVTDKRAVVIPLSDDEHHRIFSA</sequence>
<evidence type="ECO:0000313" key="1">
    <source>
        <dbReference type="EMBL" id="AIN97667.1"/>
    </source>
</evidence>
<gene>
    <name evidence="1" type="ORF">LPMP_201730</name>
</gene>
<dbReference type="EMBL" id="CP009389">
    <property type="protein sequence ID" value="AIN97667.1"/>
    <property type="molecule type" value="Genomic_DNA"/>
</dbReference>
<dbReference type="eggNOG" id="ENOG502SAVQ">
    <property type="taxonomic scope" value="Eukaryota"/>
</dbReference>
<proteinExistence type="predicted"/>
<accession>A0A088RNN8</accession>
<dbReference type="RefSeq" id="XP_010698374.1">
    <property type="nucleotide sequence ID" value="XM_010700072.1"/>
</dbReference>
<dbReference type="Proteomes" id="UP000063063">
    <property type="component" value="Chromosome 20"/>
</dbReference>
<dbReference type="OrthoDB" id="272254at2759"/>
<dbReference type="VEuPathDB" id="TriTrypDB:LPAL13_200022600"/>